<sequence length="387" mass="40620">MSDYRDDSNDTAVISDTTWLGLSAVSEGTARISETVLYGLLVLHIDTAAVSDEAIDRPAHLLADQATISDAASDQLRARVLVVDTATAADRVTGTLRVLHVDDALVSDGVLDRVRGLTVDGATVADEAFGTRHAFTLVLDAARISDSTGQAASVLVEDAATVSDQATGALHGRVLLVDGASLADEVVDAHQAVQALLVDGASIAALVLDHLAARDLVSDAVVIEDITVGGDQDGGQAWTANVDSWAMSRYAPYTFRSLAVIDGRLYGIADDGVYALDGDSQPVAGRIATGKLDIGQGALVHPHSAYLEYALDADGTVAMDVTTTQSGSAATYSYPLESEPADELTNGRFKFGRGLRGRHFAFTLRLTGRHGYINDLSVESAPTNRRV</sequence>
<dbReference type="Proteomes" id="UP000225231">
    <property type="component" value="Segment"/>
</dbReference>
<organism evidence="1 2">
    <name type="scientific">Pseudomonas phage LKA5</name>
    <dbReference type="NCBI Taxonomy" id="1327940"/>
    <lineage>
        <taxon>Viruses</taxon>
        <taxon>Duplodnaviria</taxon>
        <taxon>Heunggongvirae</taxon>
        <taxon>Uroviricota</taxon>
        <taxon>Caudoviricetes</taxon>
        <taxon>Hollowayvirus</taxon>
        <taxon>Hollowayvirus LKA5</taxon>
    </lineage>
</organism>
<reference evidence="1 2" key="1">
    <citation type="submission" date="2013-04" db="EMBL/GenBank/DDBJ databases">
        <title>Complete genome sequence of F116-like bacteriophages.</title>
        <authorList>
            <person name="Lammens E.A."/>
            <person name="Lavigne R."/>
        </authorList>
    </citation>
    <scope>NUCLEOTIDE SEQUENCE [LARGE SCALE GENOMIC DNA]</scope>
    <source>
        <strain evidence="1">LKA5</strain>
    </source>
</reference>
<evidence type="ECO:0000313" key="2">
    <source>
        <dbReference type="Proteomes" id="UP000225231"/>
    </source>
</evidence>
<proteinExistence type="predicted"/>
<name>A0A0U1VZM6_9CAUD</name>
<gene>
    <name evidence="1" type="ORF">LKA5_055.1</name>
</gene>
<dbReference type="EMBL" id="KC900378">
    <property type="protein sequence ID" value="AGR46407.1"/>
    <property type="molecule type" value="Genomic_DNA"/>
</dbReference>
<accession>A0A0U1VZM6</accession>
<evidence type="ECO:0000313" key="1">
    <source>
        <dbReference type="EMBL" id="AGR46407.1"/>
    </source>
</evidence>
<protein>
    <submittedName>
        <fullName evidence="1">Uncharacterized protein</fullName>
    </submittedName>
</protein>
<keyword evidence="2" id="KW-1185">Reference proteome</keyword>